<evidence type="ECO:0000313" key="12">
    <source>
        <dbReference type="Proteomes" id="UP000694866"/>
    </source>
</evidence>
<dbReference type="KEGG" id="fas:105264693"/>
<protein>
    <submittedName>
        <fullName evidence="13">Glutamate receptor 4-like isoform X1</fullName>
    </submittedName>
</protein>
<comment type="similarity">
    <text evidence="2">Belongs to the glutamate-gated ion channel (TC 1.A.10.1) family.</text>
</comment>
<feature type="transmembrane region" description="Helical" evidence="9">
    <location>
        <begin position="183"/>
        <end position="205"/>
    </location>
</feature>
<feature type="domain" description="Ionotropic glutamate receptor C-terminal" evidence="11">
    <location>
        <begin position="187"/>
        <end position="409"/>
    </location>
</feature>
<keyword evidence="4 9" id="KW-0812">Transmembrane</keyword>
<comment type="subcellular location">
    <subcellularLocation>
        <location evidence="1">Cell membrane</location>
        <topology evidence="1">Multi-pass membrane protein</topology>
    </subcellularLocation>
</comment>
<dbReference type="AlphaFoldDB" id="A0A9R1SZL0"/>
<dbReference type="PANTHER" id="PTHR42643">
    <property type="entry name" value="IONOTROPIC RECEPTOR 20A-RELATED"/>
    <property type="match status" value="1"/>
</dbReference>
<reference evidence="13" key="1">
    <citation type="submission" date="2025-08" db="UniProtKB">
        <authorList>
            <consortium name="RefSeq"/>
        </authorList>
    </citation>
    <scope>IDENTIFICATION</scope>
    <source>
        <strain evidence="13">USDA-PBARC FA_bdor</strain>
        <tissue evidence="13">Whole organism</tissue>
    </source>
</reference>
<dbReference type="GO" id="GO:0005886">
    <property type="term" value="C:plasma membrane"/>
    <property type="evidence" value="ECO:0007669"/>
    <property type="project" value="UniProtKB-SubCell"/>
</dbReference>
<evidence type="ECO:0000256" key="4">
    <source>
        <dbReference type="ARBA" id="ARBA00022692"/>
    </source>
</evidence>
<dbReference type="InterPro" id="IPR052192">
    <property type="entry name" value="Insect_Ionotropic_Sensory_Rcpt"/>
</dbReference>
<dbReference type="Gene3D" id="3.40.190.10">
    <property type="entry name" value="Periplasmic binding protein-like II"/>
    <property type="match status" value="1"/>
</dbReference>
<evidence type="ECO:0000256" key="3">
    <source>
        <dbReference type="ARBA" id="ARBA00022475"/>
    </source>
</evidence>
<evidence type="ECO:0000256" key="9">
    <source>
        <dbReference type="SAM" id="Phobius"/>
    </source>
</evidence>
<dbReference type="InterPro" id="IPR001320">
    <property type="entry name" value="Iontro_rcpt_C"/>
</dbReference>
<dbReference type="GeneID" id="105264693"/>
<name>A0A9R1SZL0_9HYME</name>
<sequence length="502" mass="57922">MKFLSSFSIFSILHVVKSIGSGVNILMWDRTAEDFVPIWEIPIFRELVFKNHNVSLGAERARLQGETLRIGYHTEMNLMTFENNGTKLSGLLGDMWTMLADFLNFTIEAVEIPEAKFGSQSSESHIGLIGMLRRNEVDIVPRVAFYLNTNDIIDYSTPLWTNSFRVYVRPQFESDDSWIFKTFPLPCWISIIISIGLFSLLGALFDRLNQAMIRFHGNTLQNLLLEHFFYTLGAFCNQGSIAVHVERSRIMAFSRRASAWLIISIFSTTLVASMTHKEMHLPFTGIDSLLVKTDYKLILSTASLAFSKFQDIILPNYTSRKYRRKIKYVSVAEDMYRTGCHGTGKDALFEAEDRHRARATRTCTFIPTEEAYFSTWITTGMVKGFQFKRPIDNGILKLIEVGLLDALKDRWLIPPLSWPPDKYVVVGMKQVYVIFTVLAIGVIVSLIIFIVEYIVFIHRRHHLRRKWDKQLRKQALRLKIPLHNQNLLVNESSPKERNIFLL</sequence>
<evidence type="ECO:0000256" key="8">
    <source>
        <dbReference type="ARBA" id="ARBA00023180"/>
    </source>
</evidence>
<feature type="transmembrane region" description="Helical" evidence="9">
    <location>
        <begin position="257"/>
        <end position="275"/>
    </location>
</feature>
<evidence type="ECO:0000256" key="7">
    <source>
        <dbReference type="ARBA" id="ARBA00023170"/>
    </source>
</evidence>
<dbReference type="SUPFAM" id="SSF53850">
    <property type="entry name" value="Periplasmic binding protein-like II"/>
    <property type="match status" value="1"/>
</dbReference>
<keyword evidence="10" id="KW-0732">Signal</keyword>
<evidence type="ECO:0000256" key="2">
    <source>
        <dbReference type="ARBA" id="ARBA00008685"/>
    </source>
</evidence>
<evidence type="ECO:0000256" key="1">
    <source>
        <dbReference type="ARBA" id="ARBA00004651"/>
    </source>
</evidence>
<evidence type="ECO:0000259" key="11">
    <source>
        <dbReference type="Pfam" id="PF00060"/>
    </source>
</evidence>
<feature type="transmembrane region" description="Helical" evidence="9">
    <location>
        <begin position="431"/>
        <end position="456"/>
    </location>
</feature>
<evidence type="ECO:0000256" key="5">
    <source>
        <dbReference type="ARBA" id="ARBA00022989"/>
    </source>
</evidence>
<gene>
    <name evidence="13" type="primary">LOC105264693</name>
</gene>
<dbReference type="GO" id="GO:0015276">
    <property type="term" value="F:ligand-gated monoatomic ion channel activity"/>
    <property type="evidence" value="ECO:0007669"/>
    <property type="project" value="InterPro"/>
</dbReference>
<feature type="signal peptide" evidence="10">
    <location>
        <begin position="1"/>
        <end position="18"/>
    </location>
</feature>
<evidence type="ECO:0000256" key="10">
    <source>
        <dbReference type="SAM" id="SignalP"/>
    </source>
</evidence>
<dbReference type="Pfam" id="PF00060">
    <property type="entry name" value="Lig_chan"/>
    <property type="match status" value="1"/>
</dbReference>
<keyword evidence="5 9" id="KW-1133">Transmembrane helix</keyword>
<keyword evidence="6 9" id="KW-0472">Membrane</keyword>
<dbReference type="Gene3D" id="1.10.287.70">
    <property type="match status" value="1"/>
</dbReference>
<accession>A0A9R1SZL0</accession>
<feature type="chain" id="PRO_5040445294" evidence="10">
    <location>
        <begin position="19"/>
        <end position="502"/>
    </location>
</feature>
<keyword evidence="7" id="KW-0675">Receptor</keyword>
<keyword evidence="3" id="KW-1003">Cell membrane</keyword>
<dbReference type="OrthoDB" id="8195814at2759"/>
<dbReference type="Proteomes" id="UP000694866">
    <property type="component" value="Unplaced"/>
</dbReference>
<proteinExistence type="inferred from homology"/>
<evidence type="ECO:0000313" key="13">
    <source>
        <dbReference type="RefSeq" id="XP_011300099.1"/>
    </source>
</evidence>
<dbReference type="PANTHER" id="PTHR42643:SF24">
    <property type="entry name" value="IONOTROPIC RECEPTOR 60A"/>
    <property type="match status" value="1"/>
</dbReference>
<organism evidence="12 13">
    <name type="scientific">Fopius arisanus</name>
    <dbReference type="NCBI Taxonomy" id="64838"/>
    <lineage>
        <taxon>Eukaryota</taxon>
        <taxon>Metazoa</taxon>
        <taxon>Ecdysozoa</taxon>
        <taxon>Arthropoda</taxon>
        <taxon>Hexapoda</taxon>
        <taxon>Insecta</taxon>
        <taxon>Pterygota</taxon>
        <taxon>Neoptera</taxon>
        <taxon>Endopterygota</taxon>
        <taxon>Hymenoptera</taxon>
        <taxon>Apocrita</taxon>
        <taxon>Ichneumonoidea</taxon>
        <taxon>Braconidae</taxon>
        <taxon>Opiinae</taxon>
        <taxon>Fopius</taxon>
    </lineage>
</organism>
<evidence type="ECO:0000256" key="6">
    <source>
        <dbReference type="ARBA" id="ARBA00023136"/>
    </source>
</evidence>
<dbReference type="GO" id="GO:0050906">
    <property type="term" value="P:detection of stimulus involved in sensory perception"/>
    <property type="evidence" value="ECO:0007669"/>
    <property type="project" value="UniProtKB-ARBA"/>
</dbReference>
<keyword evidence="8" id="KW-0325">Glycoprotein</keyword>
<dbReference type="RefSeq" id="XP_011300099.1">
    <property type="nucleotide sequence ID" value="XM_011301797.1"/>
</dbReference>
<keyword evidence="12" id="KW-1185">Reference proteome</keyword>